<evidence type="ECO:0000313" key="2">
    <source>
        <dbReference type="Proteomes" id="UP000337909"/>
    </source>
</evidence>
<proteinExistence type="predicted"/>
<accession>A0A5E7C1N5</accession>
<dbReference type="RefSeq" id="WP_150642452.1">
    <property type="nucleotide sequence ID" value="NZ_CABVHQ010000020.1"/>
</dbReference>
<dbReference type="EMBL" id="CABVHQ010000020">
    <property type="protein sequence ID" value="VVN98662.1"/>
    <property type="molecule type" value="Genomic_DNA"/>
</dbReference>
<evidence type="ECO:0000313" key="1">
    <source>
        <dbReference type="EMBL" id="VVN98662.1"/>
    </source>
</evidence>
<protein>
    <submittedName>
        <fullName evidence="1">Uncharacterized protein</fullName>
    </submittedName>
</protein>
<dbReference type="Proteomes" id="UP000337909">
    <property type="component" value="Unassembled WGS sequence"/>
</dbReference>
<sequence length="305" mass="34646">MITEIPTSDEFSSAAYAQFDFAWDIVISFLTTLDDASQYVEVDNDDKVRFWEAARQRILTSLIIAQQGIEFAIKGKLVSVSPYLLISGSPSDWPKDKTGKGIVYSEFRTIDAQDLIKVYNTVHAKPFDPKFADLFERVRRLRNQAMHSVNARLQISAKEVILIILEAHEHLYSHQSWVAARRDFLFTAPAAQVYFGNDFIDGALVREFWTVFNLLTKAERERFFKTTATVRKYICPACRYHSLEIDGPVPHYAVLEPNKPRSATIRCFVCDDTHLVSRIKCVHAGCKGNVISEEFGICCTCGEGQ</sequence>
<dbReference type="OrthoDB" id="1234180at2"/>
<name>A0A5E7C1N5_PSEFL</name>
<reference evidence="1 2" key="1">
    <citation type="submission" date="2019-09" db="EMBL/GenBank/DDBJ databases">
        <authorList>
            <person name="Chandra G."/>
            <person name="Truman W A."/>
        </authorList>
    </citation>
    <scope>NUCLEOTIDE SEQUENCE [LARGE SCALE GENOMIC DNA]</scope>
    <source>
        <strain evidence="1">PS691</strain>
    </source>
</reference>
<dbReference type="AlphaFoldDB" id="A0A5E7C1N5"/>
<gene>
    <name evidence="1" type="ORF">PS691_02449</name>
</gene>
<organism evidence="1 2">
    <name type="scientific">Pseudomonas fluorescens</name>
    <dbReference type="NCBI Taxonomy" id="294"/>
    <lineage>
        <taxon>Bacteria</taxon>
        <taxon>Pseudomonadati</taxon>
        <taxon>Pseudomonadota</taxon>
        <taxon>Gammaproteobacteria</taxon>
        <taxon>Pseudomonadales</taxon>
        <taxon>Pseudomonadaceae</taxon>
        <taxon>Pseudomonas</taxon>
    </lineage>
</organism>